<dbReference type="Pfam" id="PF10501">
    <property type="entry name" value="Ribosomal_L50"/>
    <property type="match status" value="1"/>
</dbReference>
<sequence length="167" mass="19292">MIPVLFRGAKISPYRPPENVESRIQSLASKCLPNINNLEEPYRFPDRQSKVRVLKACMQEFNHTIPSNVLHEIEDLNSLKDYFHQEVEPEDKLAAMAEENAKQSNLPPNLVLQVEPIRFDPNDKSFFPKTAFPGRSTVMSGIEESKKYPSRRVSKDRRLRIDPEDNV</sequence>
<keyword evidence="4" id="KW-0496">Mitochondrion</keyword>
<evidence type="ECO:0000256" key="3">
    <source>
        <dbReference type="ARBA" id="ARBA00022980"/>
    </source>
</evidence>
<reference evidence="9 10" key="2">
    <citation type="submission" date="2018-11" db="EMBL/GenBank/DDBJ databases">
        <authorList>
            <consortium name="Pathogen Informatics"/>
        </authorList>
    </citation>
    <scope>NUCLEOTIDE SEQUENCE [LARGE SCALE GENOMIC DNA]</scope>
</reference>
<dbReference type="GO" id="GO:0005762">
    <property type="term" value="C:mitochondrial large ribosomal subunit"/>
    <property type="evidence" value="ECO:0007669"/>
    <property type="project" value="TreeGrafter"/>
</dbReference>
<gene>
    <name evidence="9" type="ORF">HDID_LOCUS1646</name>
</gene>
<dbReference type="PANTHER" id="PTHR31542">
    <property type="entry name" value="39A RIBOSOMAL PROTEIN L50, MITOCHONDRIAL"/>
    <property type="match status" value="1"/>
</dbReference>
<feature type="region of interest" description="Disordered" evidence="8">
    <location>
        <begin position="138"/>
        <end position="167"/>
    </location>
</feature>
<dbReference type="Proteomes" id="UP000274504">
    <property type="component" value="Unassembled WGS sequence"/>
</dbReference>
<dbReference type="PANTHER" id="PTHR31542:SF1">
    <property type="entry name" value="LARGE RIBOSOMAL SUBUNIT PROTEIN ML50"/>
    <property type="match status" value="1"/>
</dbReference>
<reference evidence="11" key="1">
    <citation type="submission" date="2017-02" db="UniProtKB">
        <authorList>
            <consortium name="WormBaseParasite"/>
        </authorList>
    </citation>
    <scope>IDENTIFICATION</scope>
</reference>
<comment type="similarity">
    <text evidence="2">Belongs to the mitochondrion-specific ribosomal protein mL50 family.</text>
</comment>
<evidence type="ECO:0000256" key="4">
    <source>
        <dbReference type="ARBA" id="ARBA00023128"/>
    </source>
</evidence>
<accession>A0A0R3SB44</accession>
<evidence type="ECO:0000256" key="7">
    <source>
        <dbReference type="ARBA" id="ARBA00035398"/>
    </source>
</evidence>
<dbReference type="OrthoDB" id="9939609at2759"/>
<keyword evidence="3" id="KW-0689">Ribosomal protein</keyword>
<keyword evidence="5" id="KW-0687">Ribonucleoprotein</keyword>
<feature type="compositionally biased region" description="Basic residues" evidence="8">
    <location>
        <begin position="148"/>
        <end position="158"/>
    </location>
</feature>
<evidence type="ECO:0000256" key="2">
    <source>
        <dbReference type="ARBA" id="ARBA00008860"/>
    </source>
</evidence>
<evidence type="ECO:0000256" key="8">
    <source>
        <dbReference type="SAM" id="MobiDB-lite"/>
    </source>
</evidence>
<evidence type="ECO:0000256" key="5">
    <source>
        <dbReference type="ARBA" id="ARBA00023274"/>
    </source>
</evidence>
<evidence type="ECO:0000313" key="10">
    <source>
        <dbReference type="Proteomes" id="UP000274504"/>
    </source>
</evidence>
<evidence type="ECO:0000256" key="6">
    <source>
        <dbReference type="ARBA" id="ARBA00035183"/>
    </source>
</evidence>
<dbReference type="WBParaSite" id="HDID_0000164501-mRNA-1">
    <property type="protein sequence ID" value="HDID_0000164501-mRNA-1"/>
    <property type="gene ID" value="HDID_0000164501"/>
</dbReference>
<organism evidence="11">
    <name type="scientific">Hymenolepis diminuta</name>
    <name type="common">Rat tapeworm</name>
    <dbReference type="NCBI Taxonomy" id="6216"/>
    <lineage>
        <taxon>Eukaryota</taxon>
        <taxon>Metazoa</taxon>
        <taxon>Spiralia</taxon>
        <taxon>Lophotrochozoa</taxon>
        <taxon>Platyhelminthes</taxon>
        <taxon>Cestoda</taxon>
        <taxon>Eucestoda</taxon>
        <taxon>Cyclophyllidea</taxon>
        <taxon>Hymenolepididae</taxon>
        <taxon>Hymenolepis</taxon>
    </lineage>
</organism>
<dbReference type="EMBL" id="UYSG01000323">
    <property type="protein sequence ID" value="VDL19107.1"/>
    <property type="molecule type" value="Genomic_DNA"/>
</dbReference>
<dbReference type="InterPro" id="IPR018305">
    <property type="entry name" value="Ribosomal_m50"/>
</dbReference>
<evidence type="ECO:0000313" key="11">
    <source>
        <dbReference type="WBParaSite" id="HDID_0000164501-mRNA-1"/>
    </source>
</evidence>
<name>A0A0R3SB44_HYMDI</name>
<dbReference type="AlphaFoldDB" id="A0A0R3SB44"/>
<protein>
    <recommendedName>
        <fullName evidence="6">Large ribosomal subunit protein mL50</fullName>
    </recommendedName>
    <alternativeName>
        <fullName evidence="7">39S ribosomal protein L50, mitochondrial</fullName>
    </alternativeName>
</protein>
<comment type="subcellular location">
    <subcellularLocation>
        <location evidence="1">Mitochondrion</location>
    </subcellularLocation>
</comment>
<evidence type="ECO:0000313" key="9">
    <source>
        <dbReference type="EMBL" id="VDL19107.1"/>
    </source>
</evidence>
<dbReference type="STRING" id="6216.A0A0R3SB44"/>
<evidence type="ECO:0000256" key="1">
    <source>
        <dbReference type="ARBA" id="ARBA00004173"/>
    </source>
</evidence>
<proteinExistence type="inferred from homology"/>